<evidence type="ECO:0000313" key="6">
    <source>
        <dbReference type="EMBL" id="MBP1968721.1"/>
    </source>
</evidence>
<proteinExistence type="inferred from homology"/>
<evidence type="ECO:0000256" key="4">
    <source>
        <dbReference type="HAMAP-Rule" id="MF_00626"/>
    </source>
</evidence>
<gene>
    <name evidence="4" type="primary">gpr</name>
    <name evidence="6" type="ORF">J2Z83_000815</name>
</gene>
<keyword evidence="2 4" id="KW-0378">Hydrolase</keyword>
<dbReference type="RefSeq" id="WP_209461946.1">
    <property type="nucleotide sequence ID" value="NZ_CP110224.1"/>
</dbReference>
<protein>
    <recommendedName>
        <fullName evidence="4">Germination protease</fullName>
        <ecNumber evidence="4">3.4.24.78</ecNumber>
    </recommendedName>
    <alternativeName>
        <fullName evidence="4">GPR endopeptidase</fullName>
    </alternativeName>
    <alternativeName>
        <fullName evidence="4">Germination proteinase</fullName>
    </alternativeName>
    <alternativeName>
        <fullName evidence="4">Spore protease</fullName>
    </alternativeName>
</protein>
<evidence type="ECO:0000313" key="7">
    <source>
        <dbReference type="Proteomes" id="UP001519345"/>
    </source>
</evidence>
<comment type="function">
    <text evidence="4">Initiates the rapid degradation of small, acid-soluble proteins during spore germination.</text>
</comment>
<evidence type="ECO:0000256" key="3">
    <source>
        <dbReference type="ARBA" id="ARBA00023145"/>
    </source>
</evidence>
<comment type="similarity">
    <text evidence="4">Belongs to the peptidase A25 family.</text>
</comment>
<comment type="PTM">
    <text evidence="4">Autoproteolytically processed. The inactive tetrameric zymogen termed p46 autoprocesses to a smaller form termed p41, which is active only during spore germination.</text>
</comment>
<dbReference type="GO" id="GO:0008233">
    <property type="term" value="F:peptidase activity"/>
    <property type="evidence" value="ECO:0007669"/>
    <property type="project" value="UniProtKB-KW"/>
</dbReference>
<evidence type="ECO:0000256" key="5">
    <source>
        <dbReference type="SAM" id="Coils"/>
    </source>
</evidence>
<keyword evidence="1 4" id="KW-0645">Protease</keyword>
<dbReference type="SUPFAM" id="SSF53163">
    <property type="entry name" value="HybD-like"/>
    <property type="match status" value="1"/>
</dbReference>
<sequence length="372" mass="41048">MEDEEKVYQVRTDLAIEARDMYVETEDKQEKKKQEQENQIKGVTVKEREQDNIKITYVEIEDGVDDLIDKKPGSYITIYADGVKKQDTDRQELAAKILAKELEQLMEKNNISPDSTGLIVGLGNWNVTPDALGPMAAEKVLVTSHLFKMEHETVSEGYRPVAAVTPGVMGVTGLETSDIIFGIVEKFNPDFVIAIDALASRSIERVNETIQLSDSGIHPGSGVGNKRKELSQDTLGVPVLAVGVPTVVDAVTITSDTIDFLLKHFGREFKEKDKPSKSIAPASLSFGNKKFTEDDLPDEEKRNTFLGVVGGLSEEEKRKLITEVLTPIGHNLMVTPKEVDGFMKDMATVIANGINAALHEKVDVDNLTSYTR</sequence>
<name>A0ABS4IEG9_9BACI</name>
<dbReference type="InterPro" id="IPR023430">
    <property type="entry name" value="Pept_HybD-like_dom_sf"/>
</dbReference>
<dbReference type="EC" id="3.4.24.78" evidence="4"/>
<dbReference type="PIRSF" id="PIRSF019549">
    <property type="entry name" value="Peptidase_A25"/>
    <property type="match status" value="1"/>
</dbReference>
<dbReference type="HAMAP" id="MF_00626">
    <property type="entry name" value="Germination_prot"/>
    <property type="match status" value="1"/>
</dbReference>
<feature type="coiled-coil region" evidence="5">
    <location>
        <begin position="19"/>
        <end position="46"/>
    </location>
</feature>
<dbReference type="Proteomes" id="UP001519345">
    <property type="component" value="Unassembled WGS sequence"/>
</dbReference>
<feature type="chain" id="PRO_5044930961" description="Germination protease" evidence="4">
    <location>
        <begin position="14"/>
        <end position="372"/>
    </location>
</feature>
<dbReference type="InterPro" id="IPR005080">
    <property type="entry name" value="Peptidase_A25"/>
</dbReference>
<dbReference type="NCBIfam" id="TIGR01441">
    <property type="entry name" value="GPR"/>
    <property type="match status" value="1"/>
</dbReference>
<dbReference type="Pfam" id="PF03418">
    <property type="entry name" value="Peptidase_A25"/>
    <property type="match status" value="1"/>
</dbReference>
<comment type="catalytic activity">
    <reaction evidence="4">
        <text>Endopeptidase action with P4 Glu or Asp, P1 preferably Glu &gt; Asp, P1' hydrophobic and P2' Ala.</text>
        <dbReference type="EC" id="3.4.24.78"/>
    </reaction>
</comment>
<comment type="subunit">
    <text evidence="4">Homotetramer.</text>
</comment>
<evidence type="ECO:0000256" key="2">
    <source>
        <dbReference type="ARBA" id="ARBA00022801"/>
    </source>
</evidence>
<keyword evidence="5" id="KW-0175">Coiled coil</keyword>
<comment type="caution">
    <text evidence="6">The sequence shown here is derived from an EMBL/GenBank/DDBJ whole genome shotgun (WGS) entry which is preliminary data.</text>
</comment>
<accession>A0ABS4IEG9</accession>
<reference evidence="6 7" key="1">
    <citation type="submission" date="2021-03" db="EMBL/GenBank/DDBJ databases">
        <title>Genomic Encyclopedia of Type Strains, Phase IV (KMG-IV): sequencing the most valuable type-strain genomes for metagenomic binning, comparative biology and taxonomic classification.</title>
        <authorList>
            <person name="Goeker M."/>
        </authorList>
    </citation>
    <scope>NUCLEOTIDE SEQUENCE [LARGE SCALE GENOMIC DNA]</scope>
    <source>
        <strain evidence="6 7">DSM 25609</strain>
    </source>
</reference>
<keyword evidence="7" id="KW-1185">Reference proteome</keyword>
<keyword evidence="3 4" id="KW-0865">Zymogen</keyword>
<evidence type="ECO:0000256" key="1">
    <source>
        <dbReference type="ARBA" id="ARBA00022670"/>
    </source>
</evidence>
<feature type="propeptide" id="PRO_5044930962" evidence="4">
    <location>
        <begin position="1"/>
        <end position="13"/>
    </location>
</feature>
<dbReference type="Gene3D" id="3.40.50.1450">
    <property type="entry name" value="HybD-like"/>
    <property type="match status" value="2"/>
</dbReference>
<organism evidence="6 7">
    <name type="scientific">Virgibacillus natechei</name>
    <dbReference type="NCBI Taxonomy" id="1216297"/>
    <lineage>
        <taxon>Bacteria</taxon>
        <taxon>Bacillati</taxon>
        <taxon>Bacillota</taxon>
        <taxon>Bacilli</taxon>
        <taxon>Bacillales</taxon>
        <taxon>Bacillaceae</taxon>
        <taxon>Virgibacillus</taxon>
    </lineage>
</organism>
<dbReference type="GO" id="GO:0006508">
    <property type="term" value="P:proteolysis"/>
    <property type="evidence" value="ECO:0007669"/>
    <property type="project" value="UniProtKB-KW"/>
</dbReference>
<dbReference type="EMBL" id="JAGGKX010000003">
    <property type="protein sequence ID" value="MBP1968721.1"/>
    <property type="molecule type" value="Genomic_DNA"/>
</dbReference>